<accession>A0A1F7V7Y2</accession>
<evidence type="ECO:0000313" key="1">
    <source>
        <dbReference type="EMBL" id="OGL86531.1"/>
    </source>
</evidence>
<dbReference type="Proteomes" id="UP000176593">
    <property type="component" value="Unassembled WGS sequence"/>
</dbReference>
<proteinExistence type="predicted"/>
<comment type="caution">
    <text evidence="1">The sequence shown here is derived from an EMBL/GenBank/DDBJ whole genome shotgun (WGS) entry which is preliminary data.</text>
</comment>
<dbReference type="EMBL" id="MGEQ01000008">
    <property type="protein sequence ID" value="OGL86531.1"/>
    <property type="molecule type" value="Genomic_DNA"/>
</dbReference>
<protein>
    <submittedName>
        <fullName evidence="1">Uncharacterized protein</fullName>
    </submittedName>
</protein>
<reference evidence="1 2" key="1">
    <citation type="journal article" date="2016" name="Nat. Commun.">
        <title>Thousands of microbial genomes shed light on interconnected biogeochemical processes in an aquifer system.</title>
        <authorList>
            <person name="Anantharaman K."/>
            <person name="Brown C.T."/>
            <person name="Hug L.A."/>
            <person name="Sharon I."/>
            <person name="Castelle C.J."/>
            <person name="Probst A.J."/>
            <person name="Thomas B.C."/>
            <person name="Singh A."/>
            <person name="Wilkins M.J."/>
            <person name="Karaoz U."/>
            <person name="Brodie E.L."/>
            <person name="Williams K.H."/>
            <person name="Hubbard S.S."/>
            <person name="Banfield J.F."/>
        </authorList>
    </citation>
    <scope>NUCLEOTIDE SEQUENCE [LARGE SCALE GENOMIC DNA]</scope>
</reference>
<dbReference type="AlphaFoldDB" id="A0A1F7V7Y2"/>
<evidence type="ECO:0000313" key="2">
    <source>
        <dbReference type="Proteomes" id="UP000176593"/>
    </source>
</evidence>
<organism evidence="1 2">
    <name type="scientific">Candidatus Uhrbacteria bacterium RIFCSPLOWO2_02_FULL_48_18</name>
    <dbReference type="NCBI Taxonomy" id="1802408"/>
    <lineage>
        <taxon>Bacteria</taxon>
        <taxon>Candidatus Uhriibacteriota</taxon>
    </lineage>
</organism>
<name>A0A1F7V7Y2_9BACT</name>
<gene>
    <name evidence="1" type="ORF">A3I41_04555</name>
</gene>
<sequence length="157" mass="17605">MVKSDALAFKVGLTDLQVKAIANFETYGASTATVKLGSGERRALVRDYLETVGRPDFVWDDIQRLTTGEKPVKRNLAKEVAQAGVALNAFKKMTGHAPNFKDKAEDIAWNTMLYRIRFPRDLKLEQQGILEYQKIFKGTPTTPSQWAIVRALGYALK</sequence>